<feature type="coiled-coil region" evidence="1">
    <location>
        <begin position="64"/>
        <end position="106"/>
    </location>
</feature>
<keyword evidence="1" id="KW-0175">Coiled coil</keyword>
<feature type="signal peptide" evidence="2">
    <location>
        <begin position="1"/>
        <end position="19"/>
    </location>
</feature>
<comment type="caution">
    <text evidence="3">The sequence shown here is derived from an EMBL/GenBank/DDBJ whole genome shotgun (WGS) entry which is preliminary data.</text>
</comment>
<organism evidence="3 4">
    <name type="scientific">Flavivirga jejuensis</name>
    <dbReference type="NCBI Taxonomy" id="870487"/>
    <lineage>
        <taxon>Bacteria</taxon>
        <taxon>Pseudomonadati</taxon>
        <taxon>Bacteroidota</taxon>
        <taxon>Flavobacteriia</taxon>
        <taxon>Flavobacteriales</taxon>
        <taxon>Flavobacteriaceae</taxon>
        <taxon>Flavivirga</taxon>
    </lineage>
</organism>
<dbReference type="EMBL" id="JAUOEL010000002">
    <property type="protein sequence ID" value="MDO5974180.1"/>
    <property type="molecule type" value="Genomic_DNA"/>
</dbReference>
<reference evidence="3" key="1">
    <citation type="submission" date="2023-07" db="EMBL/GenBank/DDBJ databases">
        <title>Two novel species in the genus Flavivirga.</title>
        <authorList>
            <person name="Kwon K."/>
        </authorList>
    </citation>
    <scope>NUCLEOTIDE SEQUENCE</scope>
    <source>
        <strain evidence="3">KACC 14158</strain>
    </source>
</reference>
<accession>A0ABT8WM00</accession>
<dbReference type="RefSeq" id="WP_303301317.1">
    <property type="nucleotide sequence ID" value="NZ_BAABDA010000051.1"/>
</dbReference>
<protein>
    <submittedName>
        <fullName evidence="3">Sensor of ECF-type sigma factor</fullName>
    </submittedName>
</protein>
<gene>
    <name evidence="3" type="ORF">Q4Q40_08285</name>
</gene>
<proteinExistence type="predicted"/>
<feature type="chain" id="PRO_5045762406" evidence="2">
    <location>
        <begin position="20"/>
        <end position="147"/>
    </location>
</feature>
<name>A0ABT8WM00_9FLAO</name>
<evidence type="ECO:0000313" key="4">
    <source>
        <dbReference type="Proteomes" id="UP001176806"/>
    </source>
</evidence>
<evidence type="ECO:0000256" key="1">
    <source>
        <dbReference type="SAM" id="Coils"/>
    </source>
</evidence>
<keyword evidence="4" id="KW-1185">Reference proteome</keyword>
<keyword evidence="2" id="KW-0732">Signal</keyword>
<evidence type="ECO:0000313" key="3">
    <source>
        <dbReference type="EMBL" id="MDO5974180.1"/>
    </source>
</evidence>
<dbReference type="Proteomes" id="UP001176806">
    <property type="component" value="Unassembled WGS sequence"/>
</dbReference>
<evidence type="ECO:0000256" key="2">
    <source>
        <dbReference type="SAM" id="SignalP"/>
    </source>
</evidence>
<sequence>MKKIILPILLFFFSLNILAQQQREKIKALKISFITEKLDLTEQEAQQFWPVYNNYDKITSKIKYQDIRSVRKEIRNNIDTMTDEKARNLITKLNEAEKTLHKHRMELSSKLLKIISPKKIILLKVAEEDFKRKILDHYKKKEHKKKK</sequence>